<dbReference type="InterPro" id="IPR024046">
    <property type="entry name" value="Flagellar_assmbl_FliW_dom_sf"/>
</dbReference>
<dbReference type="Pfam" id="PF02623">
    <property type="entry name" value="FliW"/>
    <property type="match status" value="1"/>
</dbReference>
<dbReference type="EMBL" id="FOVM01000001">
    <property type="protein sequence ID" value="SFN42325.1"/>
    <property type="molecule type" value="Genomic_DNA"/>
</dbReference>
<gene>
    <name evidence="4" type="ORF">SAMN05216219_0565</name>
</gene>
<protein>
    <submittedName>
        <fullName evidence="4">Flagellar assembly factor FliW</fullName>
    </submittedName>
</protein>
<name>A0A1I4YWC5_9MICO</name>
<dbReference type="GO" id="GO:0006417">
    <property type="term" value="P:regulation of translation"/>
    <property type="evidence" value="ECO:0007669"/>
    <property type="project" value="UniProtKB-KW"/>
</dbReference>
<dbReference type="PANTHER" id="PTHR39190">
    <property type="entry name" value="FLAGELLAR ASSEMBLY FACTOR FLIW"/>
    <property type="match status" value="1"/>
</dbReference>
<keyword evidence="3" id="KW-0810">Translation regulation</keyword>
<evidence type="ECO:0000256" key="1">
    <source>
        <dbReference type="ARBA" id="ARBA00022490"/>
    </source>
</evidence>
<dbReference type="PANTHER" id="PTHR39190:SF1">
    <property type="entry name" value="FLAGELLAR ASSEMBLY FACTOR FLIW"/>
    <property type="match status" value="1"/>
</dbReference>
<reference evidence="5" key="1">
    <citation type="submission" date="2016-10" db="EMBL/GenBank/DDBJ databases">
        <authorList>
            <person name="Varghese N."/>
            <person name="Submissions S."/>
        </authorList>
    </citation>
    <scope>NUCLEOTIDE SEQUENCE [LARGE SCALE GENOMIC DNA]</scope>
    <source>
        <strain evidence="5">CGMCC 1.11101</strain>
    </source>
</reference>
<dbReference type="OrthoDB" id="3268119at2"/>
<dbReference type="RefSeq" id="WP_090708587.1">
    <property type="nucleotide sequence ID" value="NZ_FOVM01000001.1"/>
</dbReference>
<keyword evidence="4" id="KW-0282">Flagellum</keyword>
<keyword evidence="4" id="KW-0969">Cilium</keyword>
<dbReference type="STRING" id="995034.SAMN05216219_0565"/>
<keyword evidence="5" id="KW-1185">Reference proteome</keyword>
<keyword evidence="4" id="KW-0966">Cell projection</keyword>
<evidence type="ECO:0000256" key="2">
    <source>
        <dbReference type="ARBA" id="ARBA00022795"/>
    </source>
</evidence>
<sequence>MSALRFLVPPPGLEPLVDFSLVETDGAPGLYSLTSTAEGGPRLFVLDAGLHLRRYQPTITDEQCELLGLKAAEDASVLVVINPGENEATTVNLMAPIVLNRVTGGCAQIILEGQDWPLKAELASAAR</sequence>
<dbReference type="Gene3D" id="2.30.290.10">
    <property type="entry name" value="BH3618-like"/>
    <property type="match status" value="1"/>
</dbReference>
<dbReference type="Proteomes" id="UP000198867">
    <property type="component" value="Unassembled WGS sequence"/>
</dbReference>
<proteinExistence type="predicted"/>
<dbReference type="InterPro" id="IPR003775">
    <property type="entry name" value="Flagellar_assembly_factor_FliW"/>
</dbReference>
<dbReference type="AlphaFoldDB" id="A0A1I4YWC5"/>
<dbReference type="GO" id="GO:0044780">
    <property type="term" value="P:bacterial-type flagellum assembly"/>
    <property type="evidence" value="ECO:0007669"/>
    <property type="project" value="InterPro"/>
</dbReference>
<accession>A0A1I4YWC5</accession>
<evidence type="ECO:0000313" key="5">
    <source>
        <dbReference type="Proteomes" id="UP000198867"/>
    </source>
</evidence>
<evidence type="ECO:0000256" key="3">
    <source>
        <dbReference type="ARBA" id="ARBA00022845"/>
    </source>
</evidence>
<organism evidence="4 5">
    <name type="scientific">Mycetocola miduiensis</name>
    <dbReference type="NCBI Taxonomy" id="995034"/>
    <lineage>
        <taxon>Bacteria</taxon>
        <taxon>Bacillati</taxon>
        <taxon>Actinomycetota</taxon>
        <taxon>Actinomycetes</taxon>
        <taxon>Micrococcales</taxon>
        <taxon>Microbacteriaceae</taxon>
        <taxon>Mycetocola</taxon>
    </lineage>
</organism>
<keyword evidence="1" id="KW-0963">Cytoplasm</keyword>
<evidence type="ECO:0000313" key="4">
    <source>
        <dbReference type="EMBL" id="SFN42325.1"/>
    </source>
</evidence>
<keyword evidence="2" id="KW-1005">Bacterial flagellum biogenesis</keyword>
<dbReference type="SUPFAM" id="SSF141457">
    <property type="entry name" value="BH3618-like"/>
    <property type="match status" value="1"/>
</dbReference>